<proteinExistence type="predicted"/>
<dbReference type="RefSeq" id="WP_193812923.1">
    <property type="nucleotide sequence ID" value="NZ_CP040442.1"/>
</dbReference>
<evidence type="ECO:0000256" key="1">
    <source>
        <dbReference type="SAM" id="MobiDB-lite"/>
    </source>
</evidence>
<dbReference type="KEGG" id="kfa:Q73A0000_04680"/>
<dbReference type="AlphaFoldDB" id="A0A7M2Y641"/>
<dbReference type="EMBL" id="CP040442">
    <property type="protein sequence ID" value="QOW09708.1"/>
    <property type="molecule type" value="Genomic_DNA"/>
</dbReference>
<evidence type="ECO:0000313" key="2">
    <source>
        <dbReference type="EMBL" id="QOW09708.1"/>
    </source>
</evidence>
<evidence type="ECO:0008006" key="4">
    <source>
        <dbReference type="Google" id="ProtNLM"/>
    </source>
</evidence>
<dbReference type="PROSITE" id="PS51257">
    <property type="entry name" value="PROKAR_LIPOPROTEIN"/>
    <property type="match status" value="1"/>
</dbReference>
<organism evidence="2 3">
    <name type="scientific">Kaistella flava</name>
    <name type="common">ex Peng et al. 2021</name>
    <dbReference type="NCBI Taxonomy" id="2038776"/>
    <lineage>
        <taxon>Bacteria</taxon>
        <taxon>Pseudomonadati</taxon>
        <taxon>Bacteroidota</taxon>
        <taxon>Flavobacteriia</taxon>
        <taxon>Flavobacteriales</taxon>
        <taxon>Weeksellaceae</taxon>
        <taxon>Chryseobacterium group</taxon>
        <taxon>Kaistella</taxon>
    </lineage>
</organism>
<sequence>MKTTFLAIATLAIMASCAKKTETSDNMMNDTTPAMVSDSTMQNNEMTDSTKMKSDKMMKQDSVMKHEAMMKDDAVMKKDRKMTEK</sequence>
<accession>A0A7M2Y641</accession>
<feature type="compositionally biased region" description="Polar residues" evidence="1">
    <location>
        <begin position="24"/>
        <end position="45"/>
    </location>
</feature>
<gene>
    <name evidence="2" type="ORF">Q73A0000_04680</name>
</gene>
<protein>
    <recommendedName>
        <fullName evidence="4">Pentapeptide MXKDX repeat protein</fullName>
    </recommendedName>
</protein>
<keyword evidence="3" id="KW-1185">Reference proteome</keyword>
<evidence type="ECO:0000313" key="3">
    <source>
        <dbReference type="Proteomes" id="UP000594195"/>
    </source>
</evidence>
<dbReference type="Proteomes" id="UP000594195">
    <property type="component" value="Chromosome"/>
</dbReference>
<feature type="compositionally biased region" description="Basic and acidic residues" evidence="1">
    <location>
        <begin position="48"/>
        <end position="85"/>
    </location>
</feature>
<reference evidence="2 3" key="1">
    <citation type="submission" date="2019-05" db="EMBL/GenBank/DDBJ databases">
        <title>Chryseobacterium sp. isolated from King George Island, maritime Antarctica.</title>
        <authorList>
            <person name="Peng X."/>
        </authorList>
    </citation>
    <scope>NUCLEOTIDE SEQUENCE [LARGE SCALE GENOMIC DNA]</scope>
    <source>
        <strain evidence="2 3">7-3A</strain>
    </source>
</reference>
<feature type="region of interest" description="Disordered" evidence="1">
    <location>
        <begin position="24"/>
        <end position="85"/>
    </location>
</feature>
<name>A0A7M2Y641_9FLAO</name>